<evidence type="ECO:0000313" key="1">
    <source>
        <dbReference type="EMBL" id="MBB2144301.1"/>
    </source>
</evidence>
<dbReference type="EMBL" id="WNXD01000001">
    <property type="protein sequence ID" value="MBB2144301.1"/>
    <property type="molecule type" value="Genomic_DNA"/>
</dbReference>
<evidence type="ECO:0000313" key="2">
    <source>
        <dbReference type="Proteomes" id="UP000601055"/>
    </source>
</evidence>
<organism evidence="1 2">
    <name type="scientific">Pedobacter planticolens</name>
    <dbReference type="NCBI Taxonomy" id="2679964"/>
    <lineage>
        <taxon>Bacteria</taxon>
        <taxon>Pseudomonadati</taxon>
        <taxon>Bacteroidota</taxon>
        <taxon>Sphingobacteriia</taxon>
        <taxon>Sphingobacteriales</taxon>
        <taxon>Sphingobacteriaceae</taxon>
        <taxon>Pedobacter</taxon>
    </lineage>
</organism>
<dbReference type="RefSeq" id="WP_182920994.1">
    <property type="nucleotide sequence ID" value="NZ_WNXD01000001.1"/>
</dbReference>
<proteinExistence type="predicted"/>
<dbReference type="Proteomes" id="UP000601055">
    <property type="component" value="Unassembled WGS sequence"/>
</dbReference>
<accession>A0A923ITZ0</accession>
<reference evidence="1" key="1">
    <citation type="submission" date="2019-11" db="EMBL/GenBank/DDBJ databases">
        <title>Description of Pedobacter sp. LMG 31464T.</title>
        <authorList>
            <person name="Carlier A."/>
            <person name="Qi S."/>
            <person name="Vandamme P."/>
        </authorList>
    </citation>
    <scope>NUCLEOTIDE SEQUENCE</scope>
    <source>
        <strain evidence="1">LMG 31464</strain>
    </source>
</reference>
<keyword evidence="2" id="KW-1185">Reference proteome</keyword>
<sequence>MDYSDKIKALQEKAGIEADGIASSKTWLNIYYLLFNSLPYNINVNAIIKAIQQKIEVRADGYPWAKTWDALYQLLVGNEPTTIDKIDEYNETVLSSMTKEVVPFAKELINLAAAEGICIKLMHNSPDKLKAKKGNETFGLTFGIGVYESTEAGELIYKDQSPLYTDVAKLGESIGLTWAGDFKTFTSQPHFQLRPAWAVTMKESDMVKELHRRKQENINFLVFL</sequence>
<name>A0A923ITZ0_9SPHI</name>
<gene>
    <name evidence="1" type="ORF">GM921_02275</name>
</gene>
<protein>
    <submittedName>
        <fullName evidence="1">Uncharacterized protein</fullName>
    </submittedName>
</protein>
<dbReference type="Gene3D" id="3.30.1380.10">
    <property type="match status" value="1"/>
</dbReference>
<comment type="caution">
    <text evidence="1">The sequence shown here is derived from an EMBL/GenBank/DDBJ whole genome shotgun (WGS) entry which is preliminary data.</text>
</comment>
<dbReference type="InterPro" id="IPR009045">
    <property type="entry name" value="Zn_M74/Hedgehog-like"/>
</dbReference>
<dbReference type="AlphaFoldDB" id="A0A923ITZ0"/>